<dbReference type="InterPro" id="IPR042486">
    <property type="entry name" value="Arabino_trans_C_2"/>
</dbReference>
<proteinExistence type="inferred from homology"/>
<evidence type="ECO:0000259" key="13">
    <source>
        <dbReference type="Pfam" id="PF14896"/>
    </source>
</evidence>
<name>A0A3G6IW12_9CORY</name>
<evidence type="ECO:0000259" key="12">
    <source>
        <dbReference type="Pfam" id="PF04602"/>
    </source>
</evidence>
<dbReference type="InterPro" id="IPR027451">
    <property type="entry name" value="EmbABC_dom1"/>
</dbReference>
<dbReference type="InterPro" id="IPR007680">
    <property type="entry name" value="Arabino_trans_central"/>
</dbReference>
<evidence type="ECO:0000256" key="5">
    <source>
        <dbReference type="ARBA" id="ARBA00022676"/>
    </source>
</evidence>
<comment type="subcellular location">
    <subcellularLocation>
        <location evidence="2">Cell membrane</location>
        <topology evidence="2">Multi-pass membrane protein</topology>
    </subcellularLocation>
</comment>
<dbReference type="Pfam" id="PF14896">
    <property type="entry name" value="Arabino_trans_C"/>
    <property type="match status" value="1"/>
</dbReference>
<dbReference type="Gene3D" id="2.60.120.940">
    <property type="entry name" value="EmbC, C-terminal domain, subdomain 2"/>
    <property type="match status" value="1"/>
</dbReference>
<keyword evidence="6 15" id="KW-0808">Transferase</keyword>
<dbReference type="EC" id="2.4.2.-" evidence="15"/>
<feature type="transmembrane region" description="Helical" evidence="11">
    <location>
        <begin position="12"/>
        <end position="33"/>
    </location>
</feature>
<feature type="transmembrane region" description="Helical" evidence="11">
    <location>
        <begin position="355"/>
        <end position="373"/>
    </location>
</feature>
<comment type="similarity">
    <text evidence="3">Belongs to the emb family.</text>
</comment>
<dbReference type="EMBL" id="CP033898">
    <property type="protein sequence ID" value="AZA08270.1"/>
    <property type="molecule type" value="Genomic_DNA"/>
</dbReference>
<feature type="transmembrane region" description="Helical" evidence="11">
    <location>
        <begin position="606"/>
        <end position="628"/>
    </location>
</feature>
<evidence type="ECO:0000256" key="2">
    <source>
        <dbReference type="ARBA" id="ARBA00004651"/>
    </source>
</evidence>
<keyword evidence="5 15" id="KW-0328">Glycosyltransferase</keyword>
<dbReference type="Pfam" id="PF04602">
    <property type="entry name" value="Arabinose_trans"/>
    <property type="match status" value="1"/>
</dbReference>
<keyword evidence="9 11" id="KW-0472">Membrane</keyword>
<evidence type="ECO:0000256" key="10">
    <source>
        <dbReference type="ARBA" id="ARBA00023316"/>
    </source>
</evidence>
<keyword evidence="8 11" id="KW-1133">Transmembrane helix</keyword>
<evidence type="ECO:0000256" key="4">
    <source>
        <dbReference type="ARBA" id="ARBA00022475"/>
    </source>
</evidence>
<reference evidence="15 16" key="1">
    <citation type="submission" date="2018-11" db="EMBL/GenBank/DDBJ databases">
        <authorList>
            <person name="Kleinhagauer T."/>
            <person name="Glaeser S.P."/>
            <person name="Spergser J."/>
            <person name="Ruckert C."/>
            <person name="Kaempfer P."/>
            <person name="Busse H.-J."/>
        </authorList>
    </citation>
    <scope>NUCLEOTIDE SEQUENCE [LARGE SCALE GENOMIC DNA]</scope>
    <source>
        <strain evidence="15 16">812CH</strain>
    </source>
</reference>
<feature type="domain" description="Arabinosyltransferase C-terminal" evidence="13">
    <location>
        <begin position="714"/>
        <end position="1096"/>
    </location>
</feature>
<keyword evidence="7 11" id="KW-0812">Transmembrane</keyword>
<keyword evidence="4" id="KW-1003">Cell membrane</keyword>
<evidence type="ECO:0000256" key="3">
    <source>
        <dbReference type="ARBA" id="ARBA00008195"/>
    </source>
</evidence>
<evidence type="ECO:0000313" key="15">
    <source>
        <dbReference type="EMBL" id="AZA08270.1"/>
    </source>
</evidence>
<dbReference type="OrthoDB" id="3584570at2"/>
<sequence precursor="true">MSTSIAKPQPWLKPVAIITGLLGFLLFVLTPFLPVNQTQASLQWPQDGNLNSVNAPLESYTPVDFHATVPVKAVDQVRDGQSLLLSTLPADSPNATARGLFVRTYDGSLEVSNRSQVLLQLNKDEIEKLDPNAVIKIDSTFDSTTATLPQEAKAKGVTVESEQNGDHRPIVSGVYTELEGNASALENAGLQVDMEINSRFTSTPTWVKTLAMWVGAFMTIASLICLGLMDRLDGKKHPIVLASKSLRPRPLDGVVLAIIAFWYIFGANTSDDGFILTMARASDDSGYMANYYRWFGVPESPFGAPYYDLLGLMAKVSTASVWMRLPSLFAAIATWFVLSRDVLPRLGSSIDGRRVAHWTAAFVMLAFWLPYNNGLRPEPIIALGALLTWVSFEVAIANRRLLPAAIGTLLAAFTLACGPTGLMAVAALLAALSGVIRIVYQRTKLLGGNTWASVAAMVAPFLAAGTAVLVAVFGDQTFASVRESITVRSAVGPSLEWYNEYIRYKSLFEQTVDGSFARRFAVLIAFISIVVVLASMLRNDKVPGSNKLPAQRLMLMMLGTLFFLMFTPTKWTHHFGVWAGIGAALAALAAVAMSHMALRSARSRTLMFGAILFVFAFTLAGVNGWWYVSSYGVPWFDKTIQLKGIEASTVMLGISLLVLFIGTIQSFIIDVRATQAEERGEDPNAVRRGKLDRFQGLAAAPIAVVCILAVTFQVLSFGKAFASQYPAYSVGLGNLNALRGQTCGMADYVLMETDTNESFLKPVDADFKDAIASEKQNNFEPGRVPPVLNSEEVTGVSTALANEVSDEDTALDASTSVGLRKEEGINGSRVPLPFGLDYKRVPVLGSWTNGDQYYSEAISDWYEMPERSEDTPLLVVSAAGRIAHTDINDIAQYGQTFVAEYGRRDANGEITELGQATFDDPGPRPVWRNLRLPLDQIPVEANVVRLHAIDASLDPDQWIAFTPPRVPTMDTLNNVVGSEAPVLMDWQVPLQFPCQRPFGHYAGVIENPRYRISPDHVGRITGSRFQDALGGGAQGPVEAIDSSFQLPSYAKDDWRRDWGTIEIYNPRTNAEGEVPANAEIHTEEITRSGTWTPGLMNISVE</sequence>
<dbReference type="InterPro" id="IPR032731">
    <property type="entry name" value="Arabino_trans_C"/>
</dbReference>
<dbReference type="RefSeq" id="WP_123959179.1">
    <property type="nucleotide sequence ID" value="NZ_CP033898.1"/>
</dbReference>
<dbReference type="Gene3D" id="3.40.190.160">
    <property type="match status" value="1"/>
</dbReference>
<feature type="transmembrane region" description="Helical" evidence="11">
    <location>
        <begin position="697"/>
        <end position="715"/>
    </location>
</feature>
<dbReference type="Gene3D" id="2.60.120.610">
    <property type="entry name" value="arabinofuranosyltransferase like domain"/>
    <property type="match status" value="1"/>
</dbReference>
<evidence type="ECO:0000259" key="14">
    <source>
        <dbReference type="Pfam" id="PF17689"/>
    </source>
</evidence>
<dbReference type="GO" id="GO:0005886">
    <property type="term" value="C:plasma membrane"/>
    <property type="evidence" value="ECO:0007669"/>
    <property type="project" value="UniProtKB-SubCell"/>
</dbReference>
<evidence type="ECO:0000256" key="6">
    <source>
        <dbReference type="ARBA" id="ARBA00022679"/>
    </source>
</evidence>
<evidence type="ECO:0000256" key="1">
    <source>
        <dbReference type="ARBA" id="ARBA00003001"/>
    </source>
</evidence>
<feature type="transmembrane region" description="Helical" evidence="11">
    <location>
        <begin position="516"/>
        <end position="537"/>
    </location>
</feature>
<organism evidence="15 16">
    <name type="scientific">Corynebacterium pseudopelargi</name>
    <dbReference type="NCBI Taxonomy" id="2080757"/>
    <lineage>
        <taxon>Bacteria</taxon>
        <taxon>Bacillati</taxon>
        <taxon>Actinomycetota</taxon>
        <taxon>Actinomycetes</taxon>
        <taxon>Mycobacteriales</taxon>
        <taxon>Corynebacteriaceae</taxon>
        <taxon>Corynebacterium</taxon>
    </lineage>
</organism>
<comment type="function">
    <text evidence="1">Arabinosyl transferase responsible for the polymerization of arabinose into the arabinan of arabinogalactan.</text>
</comment>
<evidence type="ECO:0000256" key="7">
    <source>
        <dbReference type="ARBA" id="ARBA00022692"/>
    </source>
</evidence>
<dbReference type="Proteomes" id="UP000271426">
    <property type="component" value="Chromosome"/>
</dbReference>
<dbReference type="GO" id="GO:0052636">
    <property type="term" value="F:arabinosyltransferase activity"/>
    <property type="evidence" value="ECO:0007669"/>
    <property type="project" value="InterPro"/>
</dbReference>
<feature type="transmembrane region" description="Helical" evidence="11">
    <location>
        <begin position="648"/>
        <end position="669"/>
    </location>
</feature>
<feature type="domain" description="Arabinosyltransferas concanavalin like" evidence="14">
    <location>
        <begin position="36"/>
        <end position="199"/>
    </location>
</feature>
<dbReference type="AlphaFoldDB" id="A0A3G6IW12"/>
<dbReference type="GO" id="GO:0071555">
    <property type="term" value="P:cell wall organization"/>
    <property type="evidence" value="ECO:0007669"/>
    <property type="project" value="UniProtKB-KW"/>
</dbReference>
<dbReference type="GO" id="GO:0071766">
    <property type="term" value="P:Actinobacterium-type cell wall biogenesis"/>
    <property type="evidence" value="ECO:0007669"/>
    <property type="project" value="InterPro"/>
</dbReference>
<evidence type="ECO:0000256" key="9">
    <source>
        <dbReference type="ARBA" id="ARBA00023136"/>
    </source>
</evidence>
<feature type="transmembrane region" description="Helical" evidence="11">
    <location>
        <begin position="379"/>
        <end position="396"/>
    </location>
</feature>
<dbReference type="InterPro" id="IPR040920">
    <property type="entry name" value="Arabino_trans_N"/>
</dbReference>
<feature type="transmembrane region" description="Helical" evidence="11">
    <location>
        <begin position="250"/>
        <end position="268"/>
    </location>
</feature>
<gene>
    <name evidence="15" type="primary">embC</name>
    <name evidence="15" type="ORF">CPPEL_00595</name>
</gene>
<dbReference type="KEGG" id="cpso:CPPEL_00595"/>
<dbReference type="Pfam" id="PF17689">
    <property type="entry name" value="Arabino_trans_N"/>
    <property type="match status" value="1"/>
</dbReference>
<evidence type="ECO:0000256" key="8">
    <source>
        <dbReference type="ARBA" id="ARBA00022989"/>
    </source>
</evidence>
<feature type="transmembrane region" description="Helical" evidence="11">
    <location>
        <begin position="321"/>
        <end position="343"/>
    </location>
</feature>
<feature type="transmembrane region" description="Helical" evidence="11">
    <location>
        <begin position="210"/>
        <end position="229"/>
    </location>
</feature>
<feature type="transmembrane region" description="Helical" evidence="11">
    <location>
        <begin position="452"/>
        <end position="474"/>
    </location>
</feature>
<evidence type="ECO:0000313" key="16">
    <source>
        <dbReference type="Proteomes" id="UP000271426"/>
    </source>
</evidence>
<feature type="transmembrane region" description="Helical" evidence="11">
    <location>
        <begin position="549"/>
        <end position="569"/>
    </location>
</feature>
<feature type="transmembrane region" description="Helical" evidence="11">
    <location>
        <begin position="575"/>
        <end position="594"/>
    </location>
</feature>
<protein>
    <submittedName>
        <fullName evidence="15">Putative arabinosyltransferase C</fullName>
        <ecNumber evidence="15">2.4.2.-</ecNumber>
    </submittedName>
</protein>
<feature type="domain" description="Arabinofuranosyltransferase central" evidence="12">
    <location>
        <begin position="203"/>
        <end position="667"/>
    </location>
</feature>
<keyword evidence="10" id="KW-0961">Cell wall biogenesis/degradation</keyword>
<keyword evidence="16" id="KW-1185">Reference proteome</keyword>
<evidence type="ECO:0000256" key="11">
    <source>
        <dbReference type="SAM" id="Phobius"/>
    </source>
</evidence>
<accession>A0A3G6IW12</accession>